<dbReference type="InterPro" id="IPR015943">
    <property type="entry name" value="WD40/YVTN_repeat-like_dom_sf"/>
</dbReference>
<dbReference type="EMBL" id="JAWXYB010000018">
    <property type="protein sequence ID" value="MDX5931279.1"/>
    <property type="molecule type" value="Genomic_DNA"/>
</dbReference>
<sequence length="452" mass="47348">MTHTTMTRSSALITTGRRGALLMSAALLSGCSLFEGSDKKPVPGLKIPVLPPHEPLEVDEQAPPVVLPASAPLANWPQAGANPRHDTGAIALPDRLTQAWSTSIGAGATYRRSLHAQPVIAEGKVFTMDANGFVDALMLADGRHLWRQKMRPKHDSSFAFGGGLAYAEGALYVATAFAELRMLDPASGATRWARQLGQPARSAPTIGGGQIYLVLLDNTLVARDMKSGASTWRFPTGSSSNSMFGAGAPAYDQGIVVAGFGTGMVAGVNAQTGSAVWEQSLAAGYNSANPLNVSSIVANPVIGNNLAVLTSVAGSTVAFDLRSGRRIWGKDVGSAETPAIAGDWLFLLTDKQQLAAVHLADGYVSWLTDLPAYKNPKKDYGPLYWHGPLLAGAGLIMTGSDERMIVADARTGVLLTRPDQALGLRGVADNPPIAASGTLLALTRNAVLTAYR</sequence>
<accession>A0AAW9DRX1</accession>
<dbReference type="Pfam" id="PF13360">
    <property type="entry name" value="PQQ_2"/>
    <property type="match status" value="1"/>
</dbReference>
<proteinExistence type="predicted"/>
<organism evidence="2 3">
    <name type="scientific">Acidiphilium acidophilum</name>
    <name type="common">Thiobacillus acidophilus</name>
    <dbReference type="NCBI Taxonomy" id="76588"/>
    <lineage>
        <taxon>Bacteria</taxon>
        <taxon>Pseudomonadati</taxon>
        <taxon>Pseudomonadota</taxon>
        <taxon>Alphaproteobacteria</taxon>
        <taxon>Acetobacterales</taxon>
        <taxon>Acidocellaceae</taxon>
        <taxon>Acidiphilium</taxon>
    </lineage>
</organism>
<dbReference type="PANTHER" id="PTHR34512">
    <property type="entry name" value="CELL SURFACE PROTEIN"/>
    <property type="match status" value="1"/>
</dbReference>
<dbReference type="InterPro" id="IPR018391">
    <property type="entry name" value="PQQ_b-propeller_rpt"/>
</dbReference>
<protein>
    <submittedName>
        <fullName evidence="2">PQQ-binding-like beta-propeller repeat protein</fullName>
    </submittedName>
</protein>
<comment type="caution">
    <text evidence="2">The sequence shown here is derived from an EMBL/GenBank/DDBJ whole genome shotgun (WGS) entry which is preliminary data.</text>
</comment>
<dbReference type="InterPro" id="IPR002372">
    <property type="entry name" value="PQQ_rpt_dom"/>
</dbReference>
<evidence type="ECO:0000313" key="3">
    <source>
        <dbReference type="Proteomes" id="UP001279553"/>
    </source>
</evidence>
<feature type="domain" description="Pyrrolo-quinoline quinone repeat" evidence="1">
    <location>
        <begin position="131"/>
        <end position="366"/>
    </location>
</feature>
<keyword evidence="3" id="KW-1185">Reference proteome</keyword>
<dbReference type="PANTHER" id="PTHR34512:SF30">
    <property type="entry name" value="OUTER MEMBRANE PROTEIN ASSEMBLY FACTOR BAMB"/>
    <property type="match status" value="1"/>
</dbReference>
<dbReference type="SUPFAM" id="SSF50998">
    <property type="entry name" value="Quinoprotein alcohol dehydrogenase-like"/>
    <property type="match status" value="1"/>
</dbReference>
<dbReference type="InterPro" id="IPR011047">
    <property type="entry name" value="Quinoprotein_ADH-like_sf"/>
</dbReference>
<name>A0AAW9DRX1_ACIAO</name>
<dbReference type="Gene3D" id="2.130.10.10">
    <property type="entry name" value="YVTN repeat-like/Quinoprotein amine dehydrogenase"/>
    <property type="match status" value="1"/>
</dbReference>
<evidence type="ECO:0000313" key="2">
    <source>
        <dbReference type="EMBL" id="MDX5931279.1"/>
    </source>
</evidence>
<evidence type="ECO:0000259" key="1">
    <source>
        <dbReference type="Pfam" id="PF13360"/>
    </source>
</evidence>
<reference evidence="2 3" key="1">
    <citation type="submission" date="2023-11" db="EMBL/GenBank/DDBJ databases">
        <title>MicrobeMod: A computational toolkit for identifying prokaryotic methylation and restriction-modification with nanopore sequencing.</title>
        <authorList>
            <person name="Crits-Christoph A."/>
            <person name="Kang S.C."/>
            <person name="Lee H."/>
            <person name="Ostrov N."/>
        </authorList>
    </citation>
    <scope>NUCLEOTIDE SEQUENCE [LARGE SCALE GENOMIC DNA]</scope>
    <source>
        <strain evidence="2 3">DSMZ 700</strain>
    </source>
</reference>
<dbReference type="RefSeq" id="WP_319614203.1">
    <property type="nucleotide sequence ID" value="NZ_JAWXYB010000018.1"/>
</dbReference>
<dbReference type="SMART" id="SM00564">
    <property type="entry name" value="PQQ"/>
    <property type="match status" value="6"/>
</dbReference>
<dbReference type="Proteomes" id="UP001279553">
    <property type="component" value="Unassembled WGS sequence"/>
</dbReference>
<gene>
    <name evidence="2" type="ORF">SIL87_10925</name>
</gene>
<dbReference type="AlphaFoldDB" id="A0AAW9DRX1"/>